<dbReference type="GO" id="GO:0106290">
    <property type="term" value="F:trans-cinnamate-CoA ligase activity"/>
    <property type="evidence" value="ECO:0007669"/>
    <property type="project" value="UniProtKB-ARBA"/>
</dbReference>
<evidence type="ECO:0000256" key="2">
    <source>
        <dbReference type="ARBA" id="ARBA00012959"/>
    </source>
</evidence>
<dbReference type="Pfam" id="PF13193">
    <property type="entry name" value="AMP-binding_C"/>
    <property type="match status" value="1"/>
</dbReference>
<dbReference type="InterPro" id="IPR045851">
    <property type="entry name" value="AMP-bd_C_sf"/>
</dbReference>
<evidence type="ECO:0000313" key="10">
    <source>
        <dbReference type="Proteomes" id="UP000236161"/>
    </source>
</evidence>
<keyword evidence="4" id="KW-0547">Nucleotide-binding</keyword>
<dbReference type="InterPro" id="IPR000873">
    <property type="entry name" value="AMP-dep_synth/lig_dom"/>
</dbReference>
<evidence type="ECO:0000256" key="5">
    <source>
        <dbReference type="ARBA" id="ARBA00022840"/>
    </source>
</evidence>
<evidence type="ECO:0000313" key="9">
    <source>
        <dbReference type="EMBL" id="PKA45923.1"/>
    </source>
</evidence>
<organism evidence="9 10">
    <name type="scientific">Apostasia shenzhenica</name>
    <dbReference type="NCBI Taxonomy" id="1088818"/>
    <lineage>
        <taxon>Eukaryota</taxon>
        <taxon>Viridiplantae</taxon>
        <taxon>Streptophyta</taxon>
        <taxon>Embryophyta</taxon>
        <taxon>Tracheophyta</taxon>
        <taxon>Spermatophyta</taxon>
        <taxon>Magnoliopsida</taxon>
        <taxon>Liliopsida</taxon>
        <taxon>Asparagales</taxon>
        <taxon>Orchidaceae</taxon>
        <taxon>Apostasioideae</taxon>
        <taxon>Apostasia</taxon>
    </lineage>
</organism>
<dbReference type="FunFam" id="3.40.50.12780:FF:000003">
    <property type="entry name" value="Long-chain-fatty-acid--CoA ligase FadD"/>
    <property type="match status" value="1"/>
</dbReference>
<dbReference type="GO" id="GO:0016207">
    <property type="term" value="F:4-coumarate-CoA ligase activity"/>
    <property type="evidence" value="ECO:0007669"/>
    <property type="project" value="UniProtKB-EC"/>
</dbReference>
<accession>A0A2H9ZRK0</accession>
<dbReference type="FunFam" id="3.30.300.30:FF:000007">
    <property type="entry name" value="4-coumarate--CoA ligase 2"/>
    <property type="match status" value="1"/>
</dbReference>
<dbReference type="Gene3D" id="3.40.50.12780">
    <property type="entry name" value="N-terminal domain of ligase-like"/>
    <property type="match status" value="1"/>
</dbReference>
<keyword evidence="10" id="KW-1185">Reference proteome</keyword>
<dbReference type="InterPro" id="IPR025110">
    <property type="entry name" value="AMP-bd_C"/>
</dbReference>
<dbReference type="PANTHER" id="PTHR24096">
    <property type="entry name" value="LONG-CHAIN-FATTY-ACID--COA LIGASE"/>
    <property type="match status" value="1"/>
</dbReference>
<proteinExistence type="inferred from homology"/>
<evidence type="ECO:0000256" key="1">
    <source>
        <dbReference type="ARBA" id="ARBA00006432"/>
    </source>
</evidence>
<gene>
    <name evidence="9" type="primary">4CLL7</name>
    <name evidence="9" type="ORF">AXF42_Ash016950</name>
</gene>
<protein>
    <recommendedName>
        <fullName evidence="2">4-coumarate--CoA ligase</fullName>
        <ecNumber evidence="2">6.2.1.12</ecNumber>
    </recommendedName>
</protein>
<dbReference type="EC" id="6.2.1.12" evidence="2"/>
<dbReference type="CDD" id="cd05904">
    <property type="entry name" value="4CL"/>
    <property type="match status" value="1"/>
</dbReference>
<evidence type="ECO:0000256" key="4">
    <source>
        <dbReference type="ARBA" id="ARBA00022741"/>
    </source>
</evidence>
<dbReference type="InterPro" id="IPR018247">
    <property type="entry name" value="EF_Hand_1_Ca_BS"/>
</dbReference>
<dbReference type="Proteomes" id="UP000236161">
    <property type="component" value="Unassembled WGS sequence"/>
</dbReference>
<dbReference type="PROSITE" id="PS00018">
    <property type="entry name" value="EF_HAND_1"/>
    <property type="match status" value="1"/>
</dbReference>
<evidence type="ECO:0000256" key="6">
    <source>
        <dbReference type="ARBA" id="ARBA00034252"/>
    </source>
</evidence>
<dbReference type="GO" id="GO:0009698">
    <property type="term" value="P:phenylpropanoid metabolic process"/>
    <property type="evidence" value="ECO:0007669"/>
    <property type="project" value="UniProtKB-ARBA"/>
</dbReference>
<dbReference type="PANTHER" id="PTHR24096:SF425">
    <property type="entry name" value="4-COUMARATE--COA LIGASE-LIKE 7"/>
    <property type="match status" value="1"/>
</dbReference>
<keyword evidence="5" id="KW-0067">ATP-binding</keyword>
<dbReference type="PROSITE" id="PS00455">
    <property type="entry name" value="AMP_BINDING"/>
    <property type="match status" value="1"/>
</dbReference>
<reference evidence="9 10" key="1">
    <citation type="journal article" date="2017" name="Nature">
        <title>The Apostasia genome and the evolution of orchids.</title>
        <authorList>
            <person name="Zhang G.Q."/>
            <person name="Liu K.W."/>
            <person name="Li Z."/>
            <person name="Lohaus R."/>
            <person name="Hsiao Y.Y."/>
            <person name="Niu S.C."/>
            <person name="Wang J.Y."/>
            <person name="Lin Y.C."/>
            <person name="Xu Q."/>
            <person name="Chen L.J."/>
            <person name="Yoshida K."/>
            <person name="Fujiwara S."/>
            <person name="Wang Z.W."/>
            <person name="Zhang Y.Q."/>
            <person name="Mitsuda N."/>
            <person name="Wang M."/>
            <person name="Liu G.H."/>
            <person name="Pecoraro L."/>
            <person name="Huang H.X."/>
            <person name="Xiao X.J."/>
            <person name="Lin M."/>
            <person name="Wu X.Y."/>
            <person name="Wu W.L."/>
            <person name="Chen Y.Y."/>
            <person name="Chang S.B."/>
            <person name="Sakamoto S."/>
            <person name="Ohme-Takagi M."/>
            <person name="Yagi M."/>
            <person name="Zeng S.J."/>
            <person name="Shen C.Y."/>
            <person name="Yeh C.M."/>
            <person name="Luo Y.B."/>
            <person name="Tsai W.C."/>
            <person name="Van de Peer Y."/>
            <person name="Liu Z.J."/>
        </authorList>
    </citation>
    <scope>NUCLEOTIDE SEQUENCE [LARGE SCALE GENOMIC DNA]</scope>
    <source>
        <strain evidence="10">cv. Shenzhen</strain>
        <tissue evidence="9">Stem</tissue>
    </source>
</reference>
<dbReference type="GO" id="GO:0005524">
    <property type="term" value="F:ATP binding"/>
    <property type="evidence" value="ECO:0007669"/>
    <property type="project" value="UniProtKB-KW"/>
</dbReference>
<comment type="similarity">
    <text evidence="1">Belongs to the ATP-dependent AMP-binding enzyme family.</text>
</comment>
<name>A0A2H9ZRK0_9ASPA</name>
<dbReference type="AlphaFoldDB" id="A0A2H9ZRK0"/>
<keyword evidence="3 9" id="KW-0436">Ligase</keyword>
<dbReference type="InterPro" id="IPR042099">
    <property type="entry name" value="ANL_N_sf"/>
</dbReference>
<evidence type="ECO:0000256" key="3">
    <source>
        <dbReference type="ARBA" id="ARBA00022598"/>
    </source>
</evidence>
<dbReference type="Pfam" id="PF00501">
    <property type="entry name" value="AMP-binding"/>
    <property type="match status" value="1"/>
</dbReference>
<evidence type="ECO:0000259" key="7">
    <source>
        <dbReference type="Pfam" id="PF00501"/>
    </source>
</evidence>
<dbReference type="Gene3D" id="3.30.300.30">
    <property type="match status" value="1"/>
</dbReference>
<sequence>MEPSKHGHDAAGIYRSPRPAISFPSDPSLTMIPFLFRNTTAYSSRTALIDADSGNSLTFSELRSAVNSVAAGLISLGVTKGSVVLIAAPNSLHFPVAYFAIVAAGAVVTTTNPLSTSRELSNHVNDSGAVLIFTLPQLWDKIQHLRLPTVFFGPKKRATAVAAGSKLTQTVHYLADLLAVPESDFRPPEIKQSDTAALPYSSGTTGKSKGVVLTHRNIIYASLMTVSDQEATAGDSHTTVLCFLPLFHFFGLGAAAFAQLQRGNCVAVMARYEMEAVLRAVERYRAGYLFVVPPVMAALARLGRAPKYDLSSLKLIISGAAPVGKEVVEKVAENFPEATVVQAYGMTEASGFISMGYPQKGATHFGSNGFLVSGLEGKVINLETLKSLAPNNIGELCFRGPSIMQGYFNNPDATKLSLDDEGWLHTGDLGYFDENGQLFIVDRIKDLIKYKGFQVAPAELEGLLISHPQILDAAVIPFPDAEAGEVPAAYVVRTLTSSLTEDEVKKFIADQVAPFKRVRRVSFIDSVPKSASGKILRRELIRKVRPAL</sequence>
<feature type="domain" description="AMP-dependent synthetase/ligase" evidence="7">
    <location>
        <begin position="37"/>
        <end position="408"/>
    </location>
</feature>
<dbReference type="InterPro" id="IPR020845">
    <property type="entry name" value="AMP-binding_CS"/>
</dbReference>
<dbReference type="SUPFAM" id="SSF56801">
    <property type="entry name" value="Acetyl-CoA synthetase-like"/>
    <property type="match status" value="1"/>
</dbReference>
<evidence type="ECO:0000259" key="8">
    <source>
        <dbReference type="Pfam" id="PF13193"/>
    </source>
</evidence>
<dbReference type="STRING" id="1088818.A0A2H9ZRK0"/>
<feature type="domain" description="AMP-binding enzyme C-terminal" evidence="8">
    <location>
        <begin position="459"/>
        <end position="534"/>
    </location>
</feature>
<dbReference type="OrthoDB" id="10253869at2759"/>
<comment type="catalytic activity">
    <reaction evidence="6">
        <text>(E)-4-coumarate + ATP + CoA = (E)-4-coumaroyl-CoA + AMP + diphosphate</text>
        <dbReference type="Rhea" id="RHEA:19641"/>
        <dbReference type="ChEBI" id="CHEBI:12876"/>
        <dbReference type="ChEBI" id="CHEBI:30616"/>
        <dbReference type="ChEBI" id="CHEBI:33019"/>
        <dbReference type="ChEBI" id="CHEBI:57287"/>
        <dbReference type="ChEBI" id="CHEBI:85008"/>
        <dbReference type="ChEBI" id="CHEBI:456215"/>
        <dbReference type="EC" id="6.2.1.12"/>
    </reaction>
    <physiologicalReaction direction="left-to-right" evidence="6">
        <dbReference type="Rhea" id="RHEA:19642"/>
    </physiologicalReaction>
</comment>
<dbReference type="EMBL" id="KZ454678">
    <property type="protein sequence ID" value="PKA45923.1"/>
    <property type="molecule type" value="Genomic_DNA"/>
</dbReference>